<comment type="caution">
    <text evidence="1">The sequence shown here is derived from an EMBL/GenBank/DDBJ whole genome shotgun (WGS) entry which is preliminary data.</text>
</comment>
<dbReference type="EMBL" id="MU277189">
    <property type="protein sequence ID" value="KAI0067565.1"/>
    <property type="molecule type" value="Genomic_DNA"/>
</dbReference>
<evidence type="ECO:0000313" key="1">
    <source>
        <dbReference type="EMBL" id="KAI0067565.1"/>
    </source>
</evidence>
<organism evidence="1 2">
    <name type="scientific">Artomyces pyxidatus</name>
    <dbReference type="NCBI Taxonomy" id="48021"/>
    <lineage>
        <taxon>Eukaryota</taxon>
        <taxon>Fungi</taxon>
        <taxon>Dikarya</taxon>
        <taxon>Basidiomycota</taxon>
        <taxon>Agaricomycotina</taxon>
        <taxon>Agaricomycetes</taxon>
        <taxon>Russulales</taxon>
        <taxon>Auriscalpiaceae</taxon>
        <taxon>Artomyces</taxon>
    </lineage>
</organism>
<evidence type="ECO:0000313" key="2">
    <source>
        <dbReference type="Proteomes" id="UP000814140"/>
    </source>
</evidence>
<gene>
    <name evidence="1" type="ORF">BV25DRAFT_1818935</name>
</gene>
<reference evidence="1" key="2">
    <citation type="journal article" date="2022" name="New Phytol.">
        <title>Evolutionary transition to the ectomycorrhizal habit in the genomes of a hyperdiverse lineage of mushroom-forming fungi.</title>
        <authorList>
            <person name="Looney B."/>
            <person name="Miyauchi S."/>
            <person name="Morin E."/>
            <person name="Drula E."/>
            <person name="Courty P.E."/>
            <person name="Kohler A."/>
            <person name="Kuo A."/>
            <person name="LaButti K."/>
            <person name="Pangilinan J."/>
            <person name="Lipzen A."/>
            <person name="Riley R."/>
            <person name="Andreopoulos W."/>
            <person name="He G."/>
            <person name="Johnson J."/>
            <person name="Nolan M."/>
            <person name="Tritt A."/>
            <person name="Barry K.W."/>
            <person name="Grigoriev I.V."/>
            <person name="Nagy L.G."/>
            <person name="Hibbett D."/>
            <person name="Henrissat B."/>
            <person name="Matheny P.B."/>
            <person name="Labbe J."/>
            <person name="Martin F.M."/>
        </authorList>
    </citation>
    <scope>NUCLEOTIDE SEQUENCE</scope>
    <source>
        <strain evidence="1">HHB10654</strain>
    </source>
</reference>
<dbReference type="Proteomes" id="UP000814140">
    <property type="component" value="Unassembled WGS sequence"/>
</dbReference>
<reference evidence="1" key="1">
    <citation type="submission" date="2021-03" db="EMBL/GenBank/DDBJ databases">
        <authorList>
            <consortium name="DOE Joint Genome Institute"/>
            <person name="Ahrendt S."/>
            <person name="Looney B.P."/>
            <person name="Miyauchi S."/>
            <person name="Morin E."/>
            <person name="Drula E."/>
            <person name="Courty P.E."/>
            <person name="Chicoki N."/>
            <person name="Fauchery L."/>
            <person name="Kohler A."/>
            <person name="Kuo A."/>
            <person name="Labutti K."/>
            <person name="Pangilinan J."/>
            <person name="Lipzen A."/>
            <person name="Riley R."/>
            <person name="Andreopoulos W."/>
            <person name="He G."/>
            <person name="Johnson J."/>
            <person name="Barry K.W."/>
            <person name="Grigoriev I.V."/>
            <person name="Nagy L."/>
            <person name="Hibbett D."/>
            <person name="Henrissat B."/>
            <person name="Matheny P.B."/>
            <person name="Labbe J."/>
            <person name="Martin F."/>
        </authorList>
    </citation>
    <scope>NUCLEOTIDE SEQUENCE</scope>
    <source>
        <strain evidence="1">HHB10654</strain>
    </source>
</reference>
<sequence>MATPQAEAESLYTRAAKAELSKDFDTAFRSYVKAATAFLTLSRSTNDARLQAQWRQEAGKALERAEKIKSVKSDLTPVDRDRFSKDEQMLVLKKSTVVNGIALPLWTQQLPGPCHPPQTAYVDPDGFLELSPEQKQASVVWRRPSSAWSDVGILAPSLTPYDIVQRVIADCSLCASIIVCLLHSRRFQSEAALPSLYPRGSNGCAAVSEAGRYELRVFFNGAHRRVTVDDQLPFHPDGTLMCMSSRHDIWPSIVEKAYLKLMGGYDFPGSNSTLDIHALAGWIPEYIELRSSSFRREQTWSRVAEAYNTGRCVLTLGTDDRGTIEWGRRILLSAHCYAVIDMREAGDGSRWVTILDSCMPEEAVGTSPDDLMKSLSLNDDDRSRAFHMSWDDVCTVFGSICASWNPDMFSKQNVFHGVWKASALSEAEKEDSAHQTLRLEFDSSEVETVSAVDVWVLLTRHRTDTHRTSEYISLTAELDDGLGGDEKVLIDSVKTRGVYTNSPHVLVRTAVPNVRRGGALYLTVSYDGLFDDVGFTVTTYSSVVMHWDETTTRLPFDLKVSGTLTAKSSGGNYTLPTYMVNPQYRLHIPPTSSSPRVPGPKAHVSLRLQASRALPVNVTAVWGNGERVFDLTPSEIVANSGTYSYGYASVVKQLSSGNYTVVVSAFAPKDQGAFTLRVESSHRVQLEPIPQEGAGMFAKTVRGRWTKHELDRAPRYALTLSSPCQLKIRLQLLAPKASTAISVALLEAGGRAVMRSGPYSDALSGAVTDTVALRAGAYVLVPSAFDAGAEGAFSVVVYSSSAGIALAPLTS</sequence>
<accession>A0ACB8TGP7</accession>
<name>A0ACB8TGP7_9AGAM</name>
<keyword evidence="2" id="KW-1185">Reference proteome</keyword>
<protein>
    <submittedName>
        <fullName evidence="1">Cysteine proteinase</fullName>
    </submittedName>
</protein>
<proteinExistence type="predicted"/>